<keyword evidence="8" id="KW-1185">Reference proteome</keyword>
<dbReference type="SMART" id="SM00490">
    <property type="entry name" value="HELICc"/>
    <property type="match status" value="1"/>
</dbReference>
<proteinExistence type="predicted"/>
<comment type="caution">
    <text evidence="7">The sequence shown here is derived from an EMBL/GenBank/DDBJ whole genome shotgun (WGS) entry which is preliminary data.</text>
</comment>
<dbReference type="InterPro" id="IPR027417">
    <property type="entry name" value="P-loop_NTPase"/>
</dbReference>
<dbReference type="Gene3D" id="3.40.50.300">
    <property type="entry name" value="P-loop containing nucleotide triphosphate hydrolases"/>
    <property type="match status" value="1"/>
</dbReference>
<protein>
    <submittedName>
        <fullName evidence="7">DEAD/DEAH box helicase</fullName>
    </submittedName>
</protein>
<evidence type="ECO:0000256" key="4">
    <source>
        <dbReference type="ARBA" id="ARBA00022840"/>
    </source>
</evidence>
<organism evidence="7 8">
    <name type="scientific">Streptomyces europaeiscabiei</name>
    <dbReference type="NCBI Taxonomy" id="146819"/>
    <lineage>
        <taxon>Bacteria</taxon>
        <taxon>Bacillati</taxon>
        <taxon>Actinomycetota</taxon>
        <taxon>Actinomycetes</taxon>
        <taxon>Kitasatosporales</taxon>
        <taxon>Streptomycetaceae</taxon>
        <taxon>Streptomyces</taxon>
    </lineage>
</organism>
<feature type="domain" description="Helicase C-terminal" evidence="6">
    <location>
        <begin position="478"/>
        <end position="639"/>
    </location>
</feature>
<dbReference type="InterPro" id="IPR038718">
    <property type="entry name" value="SNF2-like_sf"/>
</dbReference>
<evidence type="ECO:0000256" key="1">
    <source>
        <dbReference type="ARBA" id="ARBA00022741"/>
    </source>
</evidence>
<name>A0ABU4NA61_9ACTN</name>
<dbReference type="InterPro" id="IPR049730">
    <property type="entry name" value="SNF2/RAD54-like_C"/>
</dbReference>
<evidence type="ECO:0000259" key="6">
    <source>
        <dbReference type="PROSITE" id="PS51194"/>
    </source>
</evidence>
<dbReference type="SMART" id="SM00487">
    <property type="entry name" value="DEXDc"/>
    <property type="match status" value="1"/>
</dbReference>
<keyword evidence="3 7" id="KW-0347">Helicase</keyword>
<accession>A0ABU4NA61</accession>
<dbReference type="PANTHER" id="PTHR45766">
    <property type="entry name" value="DNA ANNEALING HELICASE AND ENDONUCLEASE ZRANB3 FAMILY MEMBER"/>
    <property type="match status" value="1"/>
</dbReference>
<dbReference type="Proteomes" id="UP001271274">
    <property type="component" value="Unassembled WGS sequence"/>
</dbReference>
<feature type="domain" description="Helicase ATP-binding" evidence="5">
    <location>
        <begin position="108"/>
        <end position="290"/>
    </location>
</feature>
<dbReference type="SUPFAM" id="SSF52540">
    <property type="entry name" value="P-loop containing nucleoside triphosphate hydrolases"/>
    <property type="match status" value="2"/>
</dbReference>
<evidence type="ECO:0000313" key="7">
    <source>
        <dbReference type="EMBL" id="MDX3699077.1"/>
    </source>
</evidence>
<dbReference type="InterPro" id="IPR057342">
    <property type="entry name" value="DEXDc_RapA"/>
</dbReference>
<keyword evidence="2" id="KW-0378">Hydrolase</keyword>
<dbReference type="PROSITE" id="PS51192">
    <property type="entry name" value="HELICASE_ATP_BIND_1"/>
    <property type="match status" value="1"/>
</dbReference>
<sequence length="994" mass="107842">MSLTYTAGSLVAARGREWVVLPESAADMLVLRPLGGSEDDIAAVFPAFEDVRPAEFAAPSPADLGDQRAAGLLRTALRIGFRAGAGPFRSLASIAVEPRAYQLVPLLMALRQRTVRLLISDDVGIGKTIEAGLIAKELLAQGEATRLAVLCSPSLAEQWQTELREKFGIDAELVLASTVSRLERGLELGQSLFDKHQFTIISTDFIKSTRHREDFVRHCPDLVIVDEAHSCVAADDATQGGTSSASNQLRYELLRGVSADPDRHLLLLTATPHSGKESAFRNLLGLVRPELATLDLESQAGRAKLAEHFVARKRADIRVYLTKEDGLADDSLAERTAFPSDRWTKDEPYKLAPAYRALLDDAIAYARDRVEAAGEQGKREARIAWWSVIALLRSMVSSPAAAAQTLKTRSESAVARTAHEADALGAPVAADSADNDRLEGMDVAPGAAESEDAGARLLKLAERAAQLVGPAEDAKLKALTRHLKNLIAEGYHPIVFCRYIPTAEYLAEQLDGKLGRKTKIAAVTGTLSPQQRLERIEQLAVEAAEEGSDPAVRRVLIATDCLSEGVNLQHHFDAVVHYDLAWNPTRHDQREGRVDRYGQKRDQVRVITMYGEDNGIDGKVLEVLFKKHRQIKKDLGISVSVPDETASGVTDAVVEWLLLHGRQGSQESLFDLGGHQESLDRIEREWNSAAEREKTSRSKYAQRAIHPEEVAREVAAVRAALGGADEVRDFALEALRDLEALVRDPRDGTGDFTAQVGGTPAGLRDALAATLGGRLVEENREIPFRTTPAIARGEAALVRTDPAIGAVASYVLDSALDANTVGPRPAHRCGVVTTDAVSTRTTLLLVRYRFHLTLPSRTGDRQLVAEDARLLAYEGLPSRARWLDDDAAAALLSAHATANTHEQRARNQITRDLDGLPDLSAHLTEYGTRLAAELDASHRRVRKANEEIVRGLKVVPQEPADVLGVYVYVPQQPATSVSPAATVTSASTVSGAEA</sequence>
<dbReference type="CDD" id="cd18793">
    <property type="entry name" value="SF2_C_SNF"/>
    <property type="match status" value="1"/>
</dbReference>
<keyword evidence="1" id="KW-0547">Nucleotide-binding</keyword>
<evidence type="ECO:0000313" key="8">
    <source>
        <dbReference type="Proteomes" id="UP001271274"/>
    </source>
</evidence>
<dbReference type="Pfam" id="PF04851">
    <property type="entry name" value="ResIII"/>
    <property type="match status" value="1"/>
</dbReference>
<dbReference type="Pfam" id="PF00271">
    <property type="entry name" value="Helicase_C"/>
    <property type="match status" value="1"/>
</dbReference>
<reference evidence="7 8" key="1">
    <citation type="journal article" date="2023" name="Microb. Genom.">
        <title>Mesoterricola silvestris gen. nov., sp. nov., Mesoterricola sediminis sp. nov., Geothrix oryzae sp. nov., Geothrix edaphica sp. nov., Geothrix rubra sp. nov., and Geothrix limicola sp. nov., six novel members of Acidobacteriota isolated from soils.</title>
        <authorList>
            <person name="Weisberg A.J."/>
            <person name="Pearce E."/>
            <person name="Kramer C.G."/>
            <person name="Chang J.H."/>
            <person name="Clarke C.R."/>
        </authorList>
    </citation>
    <scope>NUCLEOTIDE SEQUENCE [LARGE SCALE GENOMIC DNA]</scope>
    <source>
        <strain evidence="7 8">ID09-01A</strain>
    </source>
</reference>
<dbReference type="InterPro" id="IPR014001">
    <property type="entry name" value="Helicase_ATP-bd"/>
</dbReference>
<dbReference type="InterPro" id="IPR001650">
    <property type="entry name" value="Helicase_C-like"/>
</dbReference>
<dbReference type="PROSITE" id="PS51194">
    <property type="entry name" value="HELICASE_CTER"/>
    <property type="match status" value="1"/>
</dbReference>
<gene>
    <name evidence="7" type="ORF">PV662_04735</name>
</gene>
<dbReference type="RefSeq" id="WP_319061576.1">
    <property type="nucleotide sequence ID" value="NZ_JARAYT010000001.1"/>
</dbReference>
<dbReference type="GO" id="GO:0004386">
    <property type="term" value="F:helicase activity"/>
    <property type="evidence" value="ECO:0007669"/>
    <property type="project" value="UniProtKB-KW"/>
</dbReference>
<dbReference type="CDD" id="cd18011">
    <property type="entry name" value="DEXDc_RapA"/>
    <property type="match status" value="1"/>
</dbReference>
<evidence type="ECO:0000256" key="2">
    <source>
        <dbReference type="ARBA" id="ARBA00022801"/>
    </source>
</evidence>
<dbReference type="Gene3D" id="3.40.50.10810">
    <property type="entry name" value="Tandem AAA-ATPase domain"/>
    <property type="match status" value="1"/>
</dbReference>
<evidence type="ECO:0000259" key="5">
    <source>
        <dbReference type="PROSITE" id="PS51192"/>
    </source>
</evidence>
<evidence type="ECO:0000256" key="3">
    <source>
        <dbReference type="ARBA" id="ARBA00022806"/>
    </source>
</evidence>
<dbReference type="EMBL" id="JARAYU010000001">
    <property type="protein sequence ID" value="MDX3699077.1"/>
    <property type="molecule type" value="Genomic_DNA"/>
</dbReference>
<dbReference type="InterPro" id="IPR006935">
    <property type="entry name" value="Helicase/UvrB_N"/>
</dbReference>
<dbReference type="PANTHER" id="PTHR45766:SF6">
    <property type="entry name" value="SWI_SNF-RELATED MATRIX-ASSOCIATED ACTIN-DEPENDENT REGULATOR OF CHROMATIN SUBFAMILY A-LIKE PROTEIN 1"/>
    <property type="match status" value="1"/>
</dbReference>
<keyword evidence="4" id="KW-0067">ATP-binding</keyword>